<protein>
    <submittedName>
        <fullName evidence="1">Uncharacterized protein</fullName>
    </submittedName>
</protein>
<evidence type="ECO:0000313" key="1">
    <source>
        <dbReference type="EMBL" id="GAV58928.1"/>
    </source>
</evidence>
<comment type="caution">
    <text evidence="1">The sequence shown here is derived from an EMBL/GenBank/DDBJ whole genome shotgun (WGS) entry which is preliminary data.</text>
</comment>
<dbReference type="OrthoDB" id="5964980at2759"/>
<accession>A0A1Q3AT60</accession>
<proteinExistence type="predicted"/>
<dbReference type="EMBL" id="BDDD01000091">
    <property type="protein sequence ID" value="GAV58928.1"/>
    <property type="molecule type" value="Genomic_DNA"/>
</dbReference>
<dbReference type="InParanoid" id="A0A1Q3AT60"/>
<organism evidence="1 2">
    <name type="scientific">Cephalotus follicularis</name>
    <name type="common">Albany pitcher plant</name>
    <dbReference type="NCBI Taxonomy" id="3775"/>
    <lineage>
        <taxon>Eukaryota</taxon>
        <taxon>Viridiplantae</taxon>
        <taxon>Streptophyta</taxon>
        <taxon>Embryophyta</taxon>
        <taxon>Tracheophyta</taxon>
        <taxon>Spermatophyta</taxon>
        <taxon>Magnoliopsida</taxon>
        <taxon>eudicotyledons</taxon>
        <taxon>Gunneridae</taxon>
        <taxon>Pentapetalae</taxon>
        <taxon>rosids</taxon>
        <taxon>fabids</taxon>
        <taxon>Oxalidales</taxon>
        <taxon>Cephalotaceae</taxon>
        <taxon>Cephalotus</taxon>
    </lineage>
</organism>
<gene>
    <name evidence="1" type="ORF">CFOL_v3_02461</name>
</gene>
<keyword evidence="2" id="KW-1185">Reference proteome</keyword>
<name>A0A1Q3AT60_CEPFO</name>
<sequence length="187" mass="20802">MLHNIFQKRCPIVKQDKKTEKSIDYIPKCTQQRRSPAPKRRTDFSSLSNQGALLGLSCLGDGSSAAITSLDGEKDYGKKLKELPLAQCSNSWSKGVAFLNAESVSHDEVLDPSSDGSDQHDQSLNKWASSISSSNDGDFLGIERGKWDQKPKIHSNKVTFPLKSERKLRRYKIMRYLGLSAPIGSPF</sequence>
<evidence type="ECO:0000313" key="2">
    <source>
        <dbReference type="Proteomes" id="UP000187406"/>
    </source>
</evidence>
<dbReference type="Proteomes" id="UP000187406">
    <property type="component" value="Unassembled WGS sequence"/>
</dbReference>
<dbReference type="AlphaFoldDB" id="A0A1Q3AT60"/>
<reference evidence="2" key="1">
    <citation type="submission" date="2016-04" db="EMBL/GenBank/DDBJ databases">
        <title>Cephalotus genome sequencing.</title>
        <authorList>
            <person name="Fukushima K."/>
            <person name="Hasebe M."/>
            <person name="Fang X."/>
        </authorList>
    </citation>
    <scope>NUCLEOTIDE SEQUENCE [LARGE SCALE GENOMIC DNA]</scope>
    <source>
        <strain evidence="2">cv. St1</strain>
    </source>
</reference>
<dbReference type="STRING" id="3775.A0A1Q3AT60"/>